<dbReference type="InterPro" id="IPR004117">
    <property type="entry name" value="7tm6_olfct_rcpt"/>
</dbReference>
<protein>
    <recommendedName>
        <fullName evidence="10">Odorant receptor</fullName>
    </recommendedName>
</protein>
<keyword evidence="2" id="KW-1003">Cell membrane</keyword>
<comment type="subcellular location">
    <subcellularLocation>
        <location evidence="1 10">Cell membrane</location>
        <topology evidence="1 10">Multi-pass membrane protein</topology>
    </subcellularLocation>
</comment>
<feature type="transmembrane region" description="Helical" evidence="10">
    <location>
        <begin position="270"/>
        <end position="289"/>
    </location>
</feature>
<evidence type="ECO:0000256" key="1">
    <source>
        <dbReference type="ARBA" id="ARBA00004651"/>
    </source>
</evidence>
<keyword evidence="5 10" id="KW-0552">Olfaction</keyword>
<keyword evidence="7 10" id="KW-0472">Membrane</keyword>
<evidence type="ECO:0000256" key="10">
    <source>
        <dbReference type="RuleBase" id="RU351113"/>
    </source>
</evidence>
<feature type="transmembrane region" description="Helical" evidence="10">
    <location>
        <begin position="62"/>
        <end position="84"/>
    </location>
</feature>
<dbReference type="AlphaFoldDB" id="A0A6G1LQX7"/>
<keyword evidence="6 10" id="KW-1133">Transmembrane helix</keyword>
<evidence type="ECO:0000256" key="8">
    <source>
        <dbReference type="ARBA" id="ARBA00023170"/>
    </source>
</evidence>
<comment type="similarity">
    <text evidence="10">Belongs to the insect chemoreceptor superfamily. Heteromeric odorant receptor channel (TC 1.A.69) family.</text>
</comment>
<evidence type="ECO:0000256" key="4">
    <source>
        <dbReference type="ARBA" id="ARBA00022692"/>
    </source>
</evidence>
<dbReference type="EMBL" id="SGBU01000001">
    <property type="protein sequence ID" value="KAF3054644.1"/>
    <property type="molecule type" value="Genomic_DNA"/>
</dbReference>
<proteinExistence type="inferred from homology"/>
<feature type="transmembrane region" description="Helical" evidence="10">
    <location>
        <begin position="6"/>
        <end position="23"/>
    </location>
</feature>
<evidence type="ECO:0000256" key="6">
    <source>
        <dbReference type="ARBA" id="ARBA00022989"/>
    </source>
</evidence>
<feature type="transmembrane region" description="Helical" evidence="10">
    <location>
        <begin position="122"/>
        <end position="147"/>
    </location>
</feature>
<dbReference type="Pfam" id="PF02949">
    <property type="entry name" value="7tm_6"/>
    <property type="match status" value="1"/>
</dbReference>
<accession>A0A6G1LQX7</accession>
<evidence type="ECO:0000256" key="7">
    <source>
        <dbReference type="ARBA" id="ARBA00023136"/>
    </source>
</evidence>
<evidence type="ECO:0000313" key="11">
    <source>
        <dbReference type="EMBL" id="KAF3054644.1"/>
    </source>
</evidence>
<dbReference type="PANTHER" id="PTHR21137">
    <property type="entry name" value="ODORANT RECEPTOR"/>
    <property type="match status" value="1"/>
</dbReference>
<comment type="caution">
    <text evidence="10">Lacks conserved residue(s) required for the propagation of feature annotation.</text>
</comment>
<keyword evidence="3 10" id="KW-0716">Sensory transduction</keyword>
<feature type="transmembrane region" description="Helical" evidence="10">
    <location>
        <begin position="334"/>
        <end position="359"/>
    </location>
</feature>
<keyword evidence="9 10" id="KW-0807">Transducer</keyword>
<dbReference type="Proteomes" id="UP000479987">
    <property type="component" value="Unassembled WGS sequence"/>
</dbReference>
<feature type="transmembrane region" description="Helical" evidence="10">
    <location>
        <begin position="35"/>
        <end position="56"/>
    </location>
</feature>
<keyword evidence="8 10" id="KW-0675">Receptor</keyword>
<reference evidence="11 12" key="1">
    <citation type="submission" date="2019-08" db="EMBL/GenBank/DDBJ databases">
        <title>High quality draft denovo assembly of Nylanderia fulva.</title>
        <authorList>
            <person name="Vargo E.L."/>
            <person name="Tarone A.M."/>
            <person name="Konganti K.R."/>
        </authorList>
    </citation>
    <scope>NUCLEOTIDE SEQUENCE [LARGE SCALE GENOMIC DNA]</scope>
    <source>
        <strain evidence="11">TAMU-Nful-2015</strain>
        <tissue evidence="11">Whole body</tissue>
    </source>
</reference>
<keyword evidence="4 10" id="KW-0812">Transmembrane</keyword>
<sequence>MLKKIIFILKLSLLPVLCWPLSKDTTRLKIICVQLYHYLGIILAIGAEVSVIYTIVTRFDDFVLLVVLTLFLSSIIHSIGNSIFHIIYRQRIQYVTFEMIHFSESMQPHEDVIIQRYIDKCVMIYGVSLFTLYISTLICVIAVPLVMDQPFPMPLEYPFNVYDQPLRTIIYLHHVVVGMHVTGQLCTNFLMGLLLWVISARLEILANELRKTTDIYDLVKCIRKHQYLLKCATEVTFAARPFAFTTICCSTICTIIILLLFLTTESMTMIYQYIGLIISSLSEVFMYTWPAENLIHRSQDIGQTAFDMPWYDQSIKLRKCLQIIIRRSQKPITVSIPCVMPALSLSYFTSYFSTIISYFTTFRVFLNDEN</sequence>
<name>A0A6G1LQX7_9HYME</name>
<organism evidence="11 12">
    <name type="scientific">Nylanderia fulva</name>
    <dbReference type="NCBI Taxonomy" id="613905"/>
    <lineage>
        <taxon>Eukaryota</taxon>
        <taxon>Metazoa</taxon>
        <taxon>Ecdysozoa</taxon>
        <taxon>Arthropoda</taxon>
        <taxon>Hexapoda</taxon>
        <taxon>Insecta</taxon>
        <taxon>Pterygota</taxon>
        <taxon>Neoptera</taxon>
        <taxon>Endopterygota</taxon>
        <taxon>Hymenoptera</taxon>
        <taxon>Apocrita</taxon>
        <taxon>Aculeata</taxon>
        <taxon>Formicoidea</taxon>
        <taxon>Formicidae</taxon>
        <taxon>Formicinae</taxon>
        <taxon>Nylanderia</taxon>
    </lineage>
</organism>
<feature type="transmembrane region" description="Helical" evidence="10">
    <location>
        <begin position="181"/>
        <end position="202"/>
    </location>
</feature>
<evidence type="ECO:0000313" key="12">
    <source>
        <dbReference type="Proteomes" id="UP000479987"/>
    </source>
</evidence>
<comment type="caution">
    <text evidence="11">The sequence shown here is derived from an EMBL/GenBank/DDBJ whole genome shotgun (WGS) entry which is preliminary data.</text>
</comment>
<evidence type="ECO:0000256" key="5">
    <source>
        <dbReference type="ARBA" id="ARBA00022725"/>
    </source>
</evidence>
<evidence type="ECO:0000256" key="2">
    <source>
        <dbReference type="ARBA" id="ARBA00022475"/>
    </source>
</evidence>
<dbReference type="GO" id="GO:0005549">
    <property type="term" value="F:odorant binding"/>
    <property type="evidence" value="ECO:0007669"/>
    <property type="project" value="InterPro"/>
</dbReference>
<evidence type="ECO:0000256" key="3">
    <source>
        <dbReference type="ARBA" id="ARBA00022606"/>
    </source>
</evidence>
<keyword evidence="12" id="KW-1185">Reference proteome</keyword>
<dbReference type="GO" id="GO:0007165">
    <property type="term" value="P:signal transduction"/>
    <property type="evidence" value="ECO:0007669"/>
    <property type="project" value="UniProtKB-KW"/>
</dbReference>
<dbReference type="PANTHER" id="PTHR21137:SF35">
    <property type="entry name" value="ODORANT RECEPTOR 19A-RELATED"/>
    <property type="match status" value="1"/>
</dbReference>
<evidence type="ECO:0000256" key="9">
    <source>
        <dbReference type="ARBA" id="ARBA00023224"/>
    </source>
</evidence>
<dbReference type="GO" id="GO:0004984">
    <property type="term" value="F:olfactory receptor activity"/>
    <property type="evidence" value="ECO:0007669"/>
    <property type="project" value="InterPro"/>
</dbReference>
<feature type="transmembrane region" description="Helical" evidence="10">
    <location>
        <begin position="242"/>
        <end position="264"/>
    </location>
</feature>
<dbReference type="GO" id="GO:0005886">
    <property type="term" value="C:plasma membrane"/>
    <property type="evidence" value="ECO:0007669"/>
    <property type="project" value="UniProtKB-SubCell"/>
</dbReference>
<gene>
    <name evidence="11" type="primary">Or-272</name>
    <name evidence="11" type="synonym">Nful_v1.0-Or-272</name>
    <name evidence="11" type="ORF">NFUL_NFUL000006</name>
</gene>